<evidence type="ECO:0000313" key="3">
    <source>
        <dbReference type="Proteomes" id="UP000623967"/>
    </source>
</evidence>
<comment type="caution">
    <text evidence="2">The sequence shown here is derived from an EMBL/GenBank/DDBJ whole genome shotgun (WGS) entry which is preliminary data.</text>
</comment>
<dbReference type="SUPFAM" id="SSF46785">
    <property type="entry name" value="Winged helix' DNA-binding domain"/>
    <property type="match status" value="2"/>
</dbReference>
<evidence type="ECO:0000313" key="2">
    <source>
        <dbReference type="EMBL" id="MBL4952085.1"/>
    </source>
</evidence>
<dbReference type="Pfam" id="PF03551">
    <property type="entry name" value="PadR"/>
    <property type="match status" value="2"/>
</dbReference>
<accession>A0ABS1TL97</accession>
<name>A0ABS1TL97_9BACI</name>
<feature type="domain" description="Transcription regulator PadR N-terminal" evidence="1">
    <location>
        <begin position="8"/>
        <end position="78"/>
    </location>
</feature>
<dbReference type="InterPro" id="IPR036390">
    <property type="entry name" value="WH_DNA-bd_sf"/>
</dbReference>
<dbReference type="EMBL" id="JAESWB010000134">
    <property type="protein sequence ID" value="MBL4952085.1"/>
    <property type="molecule type" value="Genomic_DNA"/>
</dbReference>
<feature type="domain" description="Transcription regulator PadR N-terminal" evidence="1">
    <location>
        <begin position="131"/>
        <end position="181"/>
    </location>
</feature>
<protein>
    <submittedName>
        <fullName evidence="2">Helix-turn-helix transcriptional regulator</fullName>
    </submittedName>
</protein>
<dbReference type="InterPro" id="IPR052509">
    <property type="entry name" value="Metal_resp_DNA-bind_regulator"/>
</dbReference>
<dbReference type="PANTHER" id="PTHR33169">
    <property type="entry name" value="PADR-FAMILY TRANSCRIPTIONAL REGULATOR"/>
    <property type="match status" value="1"/>
</dbReference>
<dbReference type="InterPro" id="IPR005149">
    <property type="entry name" value="Tscrpt_reg_PadR_N"/>
</dbReference>
<dbReference type="Gene3D" id="1.10.10.10">
    <property type="entry name" value="Winged helix-like DNA-binding domain superfamily/Winged helix DNA-binding domain"/>
    <property type="match status" value="2"/>
</dbReference>
<evidence type="ECO:0000259" key="1">
    <source>
        <dbReference type="Pfam" id="PF03551"/>
    </source>
</evidence>
<dbReference type="Proteomes" id="UP000623967">
    <property type="component" value="Unassembled WGS sequence"/>
</dbReference>
<dbReference type="InterPro" id="IPR036388">
    <property type="entry name" value="WH-like_DNA-bd_sf"/>
</dbReference>
<reference evidence="2 3" key="1">
    <citation type="submission" date="2021-01" db="EMBL/GenBank/DDBJ databases">
        <title>Genome public.</title>
        <authorList>
            <person name="Liu C."/>
            <person name="Sun Q."/>
        </authorList>
    </citation>
    <scope>NUCLEOTIDE SEQUENCE [LARGE SCALE GENOMIC DNA]</scope>
    <source>
        <strain evidence="2 3">YIM B02564</strain>
    </source>
</reference>
<organism evidence="2 3">
    <name type="scientific">Neobacillus paridis</name>
    <dbReference type="NCBI Taxonomy" id="2803862"/>
    <lineage>
        <taxon>Bacteria</taxon>
        <taxon>Bacillati</taxon>
        <taxon>Bacillota</taxon>
        <taxon>Bacilli</taxon>
        <taxon>Bacillales</taxon>
        <taxon>Bacillaceae</taxon>
        <taxon>Neobacillus</taxon>
    </lineage>
</organism>
<keyword evidence="3" id="KW-1185">Reference proteome</keyword>
<gene>
    <name evidence="2" type="ORF">JK635_07660</name>
</gene>
<sequence length="246" mass="28575">MMTALYESRTPLHGRNIQTIIKAKSGNLADIPSSALYPVLAGLEKEGFIVGEWEKRDDPKKRHRRFYAMTLDGERRYRSLKKELQDVLESYLGFMKHVLTYASQHLSKEDGEEYKLNLQSLLSYLTLAFLHEPNYAFSLKKQLEQTFGFWEVSEGTLYPLLSELEMKGLIRSYWGHVVDGKPVLMRKDKNSPPDEPQTRLVRFYEATPKGALYQKTYGRKFLSALEEACTRAQFTCDYVYNHKPLV</sequence>
<proteinExistence type="predicted"/>
<dbReference type="PANTHER" id="PTHR33169:SF14">
    <property type="entry name" value="TRANSCRIPTIONAL REGULATOR RV3488"/>
    <property type="match status" value="1"/>
</dbReference>